<dbReference type="PANTHER" id="PTHR32309">
    <property type="entry name" value="TYROSINE-PROTEIN KINASE"/>
    <property type="match status" value="1"/>
</dbReference>
<dbReference type="GO" id="GO:0005524">
    <property type="term" value="F:ATP binding"/>
    <property type="evidence" value="ECO:0007669"/>
    <property type="project" value="UniProtKB-KW"/>
</dbReference>
<keyword evidence="6" id="KW-0067">ATP-binding</keyword>
<dbReference type="NCBIfam" id="TIGR01007">
    <property type="entry name" value="eps_fam"/>
    <property type="match status" value="1"/>
</dbReference>
<feature type="region of interest" description="Disordered" evidence="9">
    <location>
        <begin position="506"/>
        <end position="528"/>
    </location>
</feature>
<evidence type="ECO:0000313" key="13">
    <source>
        <dbReference type="Proteomes" id="UP000234641"/>
    </source>
</evidence>
<evidence type="ECO:0000256" key="4">
    <source>
        <dbReference type="ARBA" id="ARBA00022692"/>
    </source>
</evidence>
<dbReference type="InterPro" id="IPR003856">
    <property type="entry name" value="LPS_length_determ_N"/>
</dbReference>
<dbReference type="AlphaFoldDB" id="A0A2H1JTQ1"/>
<protein>
    <submittedName>
        <fullName evidence="12">Capsular exopolysaccharide family</fullName>
    </submittedName>
</protein>
<feature type="domain" description="Polysaccharide chain length determinant N-terminal" evidence="11">
    <location>
        <begin position="13"/>
        <end position="102"/>
    </location>
</feature>
<dbReference type="SUPFAM" id="SSF52540">
    <property type="entry name" value="P-loop containing nucleoside triphosphate hydrolases"/>
    <property type="match status" value="1"/>
</dbReference>
<dbReference type="GO" id="GO:0004713">
    <property type="term" value="F:protein tyrosine kinase activity"/>
    <property type="evidence" value="ECO:0007669"/>
    <property type="project" value="TreeGrafter"/>
</dbReference>
<dbReference type="InterPro" id="IPR005702">
    <property type="entry name" value="Wzc-like_C"/>
</dbReference>
<keyword evidence="5" id="KW-0547">Nucleotide-binding</keyword>
<keyword evidence="8 10" id="KW-0472">Membrane</keyword>
<evidence type="ECO:0000256" key="8">
    <source>
        <dbReference type="ARBA" id="ARBA00023136"/>
    </source>
</evidence>
<feature type="transmembrane region" description="Helical" evidence="10">
    <location>
        <begin position="26"/>
        <end position="46"/>
    </location>
</feature>
<dbReference type="CDD" id="cd05387">
    <property type="entry name" value="BY-kinase"/>
    <property type="match status" value="1"/>
</dbReference>
<keyword evidence="4 10" id="KW-0812">Transmembrane</keyword>
<dbReference type="GO" id="GO:0005886">
    <property type="term" value="C:plasma membrane"/>
    <property type="evidence" value="ECO:0007669"/>
    <property type="project" value="UniProtKB-SubCell"/>
</dbReference>
<dbReference type="Proteomes" id="UP000234641">
    <property type="component" value="Unassembled WGS sequence"/>
</dbReference>
<keyword evidence="3" id="KW-1003">Cell membrane</keyword>
<evidence type="ECO:0000256" key="9">
    <source>
        <dbReference type="SAM" id="MobiDB-lite"/>
    </source>
</evidence>
<comment type="subcellular location">
    <subcellularLocation>
        <location evidence="1">Cell membrane</location>
        <topology evidence="1">Multi-pass membrane protein</topology>
    </subcellularLocation>
</comment>
<organism evidence="12 13">
    <name type="scientific">Brevibacterium linens ATCC 9172</name>
    <dbReference type="NCBI Taxonomy" id="1255617"/>
    <lineage>
        <taxon>Bacteria</taxon>
        <taxon>Bacillati</taxon>
        <taxon>Actinomycetota</taxon>
        <taxon>Actinomycetes</taxon>
        <taxon>Micrococcales</taxon>
        <taxon>Brevibacteriaceae</taxon>
        <taxon>Brevibacterium</taxon>
    </lineage>
</organism>
<dbReference type="RefSeq" id="WP_101555353.1">
    <property type="nucleotide sequence ID" value="NZ_FXYY01000016.1"/>
</dbReference>
<dbReference type="Pfam" id="PF10609">
    <property type="entry name" value="ParA"/>
    <property type="match status" value="1"/>
</dbReference>
<dbReference type="InterPro" id="IPR027417">
    <property type="entry name" value="P-loop_NTPase"/>
</dbReference>
<evidence type="ECO:0000256" key="1">
    <source>
        <dbReference type="ARBA" id="ARBA00004651"/>
    </source>
</evidence>
<accession>A0A2H1JTQ1</accession>
<comment type="similarity">
    <text evidence="2">Belongs to the CpsC/CapA family.</text>
</comment>
<evidence type="ECO:0000259" key="11">
    <source>
        <dbReference type="Pfam" id="PF02706"/>
    </source>
</evidence>
<dbReference type="EMBL" id="FXYY01000016">
    <property type="protein sequence ID" value="SMX90849.1"/>
    <property type="molecule type" value="Genomic_DNA"/>
</dbReference>
<dbReference type="InterPro" id="IPR033756">
    <property type="entry name" value="YlxH/NBP35"/>
</dbReference>
<name>A0A2H1JTQ1_BRELN</name>
<reference evidence="12 13" key="1">
    <citation type="submission" date="2017-03" db="EMBL/GenBank/DDBJ databases">
        <authorList>
            <person name="Afonso C.L."/>
            <person name="Miller P.J."/>
            <person name="Scott M.A."/>
            <person name="Spackman E."/>
            <person name="Goraichik I."/>
            <person name="Dimitrov K.M."/>
            <person name="Suarez D.L."/>
            <person name="Swayne D.E."/>
        </authorList>
    </citation>
    <scope>NUCLEOTIDE SEQUENCE [LARGE SCALE GENOMIC DNA]</scope>
    <source>
        <strain evidence="12 13">ATCC 9172</strain>
    </source>
</reference>
<dbReference type="Pfam" id="PF02706">
    <property type="entry name" value="Wzz"/>
    <property type="match status" value="1"/>
</dbReference>
<evidence type="ECO:0000256" key="3">
    <source>
        <dbReference type="ARBA" id="ARBA00022475"/>
    </source>
</evidence>
<evidence type="ECO:0000256" key="2">
    <source>
        <dbReference type="ARBA" id="ARBA00006683"/>
    </source>
</evidence>
<dbReference type="PANTHER" id="PTHR32309:SF13">
    <property type="entry name" value="FERRIC ENTEROBACTIN TRANSPORT PROTEIN FEPE"/>
    <property type="match status" value="1"/>
</dbReference>
<evidence type="ECO:0000313" key="12">
    <source>
        <dbReference type="EMBL" id="SMX90849.1"/>
    </source>
</evidence>
<keyword evidence="7 10" id="KW-1133">Transmembrane helix</keyword>
<evidence type="ECO:0000256" key="7">
    <source>
        <dbReference type="ARBA" id="ARBA00022989"/>
    </source>
</evidence>
<evidence type="ECO:0000256" key="5">
    <source>
        <dbReference type="ARBA" id="ARBA00022741"/>
    </source>
</evidence>
<dbReference type="Gene3D" id="3.40.50.300">
    <property type="entry name" value="P-loop containing nucleotide triphosphate hydrolases"/>
    <property type="match status" value="1"/>
</dbReference>
<evidence type="ECO:0000256" key="6">
    <source>
        <dbReference type="ARBA" id="ARBA00022840"/>
    </source>
</evidence>
<evidence type="ECO:0000256" key="10">
    <source>
        <dbReference type="SAM" id="Phobius"/>
    </source>
</evidence>
<dbReference type="InterPro" id="IPR050445">
    <property type="entry name" value="Bact_polysacc_biosynth/exp"/>
</dbReference>
<sequence>MGTAEQAPSVTALDLRDYLRILKRRWLLVTIAGLVGIAAAAVPVALMPPKYEARTQLYVSVRSLAGGTGELAQGNSFAKEVVSSYTDVVGTSVVLEPVISDLGLDTTVAELRKDVKASSPDGSVLIDITVTDADPQQAELIAEAISRSLTEAVQNQLEPQTADGQSLIGLTTTQKAQAEDEPVSPRAVLLLPAGLLLGLLCGVGAAVVTAVLDTRVRSAHDIGQLTSAPVIGRIPRDSSIVQDPLVVLASKHGAAAESFRALRTNVDYLAVGSKARVFVITSPSLGEGKSITAVNLSIILAESGQRVALVDCDLRRPKIDEYLGIEGAAGLSDVLVGRVEIADVLQPWGDHSLCALPAGHIPPNPSELLGSPAMDTLLNDLRHDFDYVVLDAPPTLPVTDSAVVGTRAGGVIMVAAAGRTKKPALDESIRIHQALGTRVAGVVITMLPSNGDDPYTYGKAADYAQPSTGAGSHAAGENFPEVSPVVADHVTSPAVWPILPCSELEDAAVTAPDSEDPPPGSPKVSADA</sequence>
<gene>
    <name evidence="12" type="ORF">BLIN9172_02485</name>
</gene>
<proteinExistence type="inferred from homology"/>